<dbReference type="Gene3D" id="3.40.50.10130">
    <property type="match status" value="1"/>
</dbReference>
<comment type="function">
    <text evidence="3">Plays a role in the inhibition of type I interferon signaling pathway. Mechanistically, specifically interacts with 2',3'-cGAMP and cleaves it via its phosphodiesterase activity. In turn, prevents 2',3'-cGAMP interaction with host ER-resident STING1 leading to inhibition of downstream signaling pathway and type I interferon production.</text>
</comment>
<dbReference type="EMBL" id="BK063678">
    <property type="protein sequence ID" value="DBA35506.1"/>
    <property type="molecule type" value="Genomic_DNA"/>
</dbReference>
<sequence>MNFYCKIDDREDSKRIESAMKFFNENDVQSKQIRLPVGDYLFNDKLVFEWKTPSDFVSSIMDRRIFKQTQRMRQYSFSYIIIVGNVYQYLKNQYFIRKKTSLKEFTMKNLLGALATLLEHDKVIMVENKNQAFTIMTYLAKNILAKDKHEPIEKPVCKMSDSVGTFLCCIDTISTKKAILIKEHLRLESLRDLLEVTKEDLVGINGIGSKTADKIIGEIG</sequence>
<dbReference type="SMART" id="SM00278">
    <property type="entry name" value="HhH1"/>
    <property type="match status" value="2"/>
</dbReference>
<evidence type="ECO:0000256" key="1">
    <source>
        <dbReference type="ARBA" id="ARBA00008322"/>
    </source>
</evidence>
<evidence type="ECO:0000259" key="5">
    <source>
        <dbReference type="SMART" id="SM00891"/>
    </source>
</evidence>
<evidence type="ECO:0000313" key="7">
    <source>
        <dbReference type="Proteomes" id="UP001303695"/>
    </source>
</evidence>
<dbReference type="Proteomes" id="UP001303695">
    <property type="component" value="Segment"/>
</dbReference>
<organism evidence="6 7">
    <name type="scientific">Caudoviricetes sp. vir249</name>
    <dbReference type="NCBI Taxonomy" id="3068355"/>
    <lineage>
        <taxon>Viruses</taxon>
        <taxon>Duplodnaviria</taxon>
        <taxon>Heunggongvirae</taxon>
        <taxon>Uroviricota</taxon>
        <taxon>Caudoviricetes</taxon>
    </lineage>
</organism>
<dbReference type="Gene3D" id="1.10.150.20">
    <property type="entry name" value="5' to 3' exonuclease, C-terminal subdomain"/>
    <property type="match status" value="1"/>
</dbReference>
<protein>
    <recommendedName>
        <fullName evidence="2">ERCC4 domain-containing protein EP364R</fullName>
    </recommendedName>
</protein>
<dbReference type="InterPro" id="IPR006166">
    <property type="entry name" value="ERCC4_domain"/>
</dbReference>
<evidence type="ECO:0000259" key="4">
    <source>
        <dbReference type="SMART" id="SM00278"/>
    </source>
</evidence>
<dbReference type="GO" id="GO:0006281">
    <property type="term" value="P:DNA repair"/>
    <property type="evidence" value="ECO:0007669"/>
    <property type="project" value="InterPro"/>
</dbReference>
<dbReference type="InterPro" id="IPR011335">
    <property type="entry name" value="Restrct_endonuc-II-like"/>
</dbReference>
<evidence type="ECO:0000313" key="6">
    <source>
        <dbReference type="EMBL" id="DBA35506.1"/>
    </source>
</evidence>
<feature type="domain" description="Helix-hairpin-helix DNA-binding motif class 1" evidence="4">
    <location>
        <begin position="199"/>
        <end position="218"/>
    </location>
</feature>
<dbReference type="Pfam" id="PF02732">
    <property type="entry name" value="ERCC4"/>
    <property type="match status" value="1"/>
</dbReference>
<reference evidence="6 7" key="1">
    <citation type="journal article" date="2023" name="Nat. Microbiol.">
        <title>A compendium of viruses from methanogenic archaea reveals their diversity and adaptations to the gut environment.</title>
        <authorList>
            <person name="Medvedeva S."/>
            <person name="Borrel G."/>
            <person name="Krupovic M."/>
            <person name="Gribaldo S."/>
        </authorList>
    </citation>
    <scope>NUCLEOTIDE SEQUENCE [LARGE SCALE GENOMIC DNA]</scope>
</reference>
<evidence type="ECO:0000256" key="2">
    <source>
        <dbReference type="ARBA" id="ARBA00015502"/>
    </source>
</evidence>
<proteinExistence type="inferred from homology"/>
<dbReference type="SUPFAM" id="SSF52980">
    <property type="entry name" value="Restriction endonuclease-like"/>
    <property type="match status" value="1"/>
</dbReference>
<dbReference type="GO" id="GO:0004518">
    <property type="term" value="F:nuclease activity"/>
    <property type="evidence" value="ECO:0007669"/>
    <property type="project" value="InterPro"/>
</dbReference>
<name>A0AA86YAI2_9CAUD</name>
<gene>
    <name evidence="6" type="ORF">vir249_00061</name>
</gene>
<feature type="domain" description="Helix-hairpin-helix DNA-binding motif class 1" evidence="4">
    <location>
        <begin position="165"/>
        <end position="184"/>
    </location>
</feature>
<feature type="domain" description="ERCC4" evidence="5">
    <location>
        <begin position="4"/>
        <end position="86"/>
    </location>
</feature>
<comment type="similarity">
    <text evidence="1">Belongs to the asfivirus EP364R family.</text>
</comment>
<evidence type="ECO:0000256" key="3">
    <source>
        <dbReference type="ARBA" id="ARBA00034463"/>
    </source>
</evidence>
<dbReference type="RefSeq" id="YP_013605286.1">
    <property type="nucleotide sequence ID" value="NC_133254.1"/>
</dbReference>
<dbReference type="SMART" id="SM00891">
    <property type="entry name" value="ERCC4"/>
    <property type="match status" value="1"/>
</dbReference>
<dbReference type="GeneID" id="300198837"/>
<dbReference type="InterPro" id="IPR003583">
    <property type="entry name" value="Hlx-hairpin-Hlx_DNA-bd_motif"/>
</dbReference>
<accession>A0AA86YAI2</accession>
<keyword evidence="7" id="KW-1185">Reference proteome</keyword>
<dbReference type="GO" id="GO:0003677">
    <property type="term" value="F:DNA binding"/>
    <property type="evidence" value="ECO:0007669"/>
    <property type="project" value="InterPro"/>
</dbReference>